<gene>
    <name evidence="3" type="ORF">JOC95_003755</name>
</gene>
<keyword evidence="2" id="KW-0732">Signal</keyword>
<organism evidence="3 4">
    <name type="scientific">Sutcliffiella tianshenii</name>
    <dbReference type="NCBI Taxonomy" id="1463404"/>
    <lineage>
        <taxon>Bacteria</taxon>
        <taxon>Bacillati</taxon>
        <taxon>Bacillota</taxon>
        <taxon>Bacilli</taxon>
        <taxon>Bacillales</taxon>
        <taxon>Bacillaceae</taxon>
        <taxon>Sutcliffiella</taxon>
    </lineage>
</organism>
<evidence type="ECO:0008006" key="5">
    <source>
        <dbReference type="Google" id="ProtNLM"/>
    </source>
</evidence>
<comment type="caution">
    <text evidence="3">The sequence shown here is derived from an EMBL/GenBank/DDBJ whole genome shotgun (WGS) entry which is preliminary data.</text>
</comment>
<dbReference type="EMBL" id="JAFBED010000011">
    <property type="protein sequence ID" value="MBM7621847.1"/>
    <property type="molecule type" value="Genomic_DNA"/>
</dbReference>
<name>A0ABS2P4G0_9BACI</name>
<sequence>MKIMKIGFLFFLISLFSLPFSSSSYACSCLPPGTPTEEMEKSGAVFSGKVIDVKTDDSTLRAKISVKESWKGMDSKEVTMDTALDSAGCGVNFEKGKEYIVYATLEEGKYITSLCSRTAELAYAQDDLNELGEGTVPSKPGDAASDSPSTHNLVVGSLGVVLVLGGCFFYRWKSAK</sequence>
<keyword evidence="4" id="KW-1185">Reference proteome</keyword>
<accession>A0ABS2P4G0</accession>
<evidence type="ECO:0000256" key="2">
    <source>
        <dbReference type="SAM" id="SignalP"/>
    </source>
</evidence>
<evidence type="ECO:0000256" key="1">
    <source>
        <dbReference type="SAM" id="Phobius"/>
    </source>
</evidence>
<feature type="transmembrane region" description="Helical" evidence="1">
    <location>
        <begin position="153"/>
        <end position="172"/>
    </location>
</feature>
<evidence type="ECO:0000313" key="3">
    <source>
        <dbReference type="EMBL" id="MBM7621847.1"/>
    </source>
</evidence>
<feature type="signal peptide" evidence="2">
    <location>
        <begin position="1"/>
        <end position="26"/>
    </location>
</feature>
<protein>
    <recommendedName>
        <fullName evidence="5">Tissue inhibitor of metalloproteinase</fullName>
    </recommendedName>
</protein>
<keyword evidence="1" id="KW-1133">Transmembrane helix</keyword>
<feature type="chain" id="PRO_5045991856" description="Tissue inhibitor of metalloproteinase" evidence="2">
    <location>
        <begin position="27"/>
        <end position="176"/>
    </location>
</feature>
<dbReference type="Gene3D" id="2.40.50.120">
    <property type="match status" value="1"/>
</dbReference>
<evidence type="ECO:0000313" key="4">
    <source>
        <dbReference type="Proteomes" id="UP000737402"/>
    </source>
</evidence>
<dbReference type="Proteomes" id="UP000737402">
    <property type="component" value="Unassembled WGS sequence"/>
</dbReference>
<dbReference type="SUPFAM" id="SSF50242">
    <property type="entry name" value="TIMP-like"/>
    <property type="match status" value="1"/>
</dbReference>
<keyword evidence="1" id="KW-0472">Membrane</keyword>
<dbReference type="PROSITE" id="PS51257">
    <property type="entry name" value="PROKAR_LIPOPROTEIN"/>
    <property type="match status" value="1"/>
</dbReference>
<proteinExistence type="predicted"/>
<dbReference type="InterPro" id="IPR008993">
    <property type="entry name" value="TIMP-like_OB-fold"/>
</dbReference>
<reference evidence="3 4" key="1">
    <citation type="submission" date="2021-01" db="EMBL/GenBank/DDBJ databases">
        <title>Genomic Encyclopedia of Type Strains, Phase IV (KMG-IV): sequencing the most valuable type-strain genomes for metagenomic binning, comparative biology and taxonomic classification.</title>
        <authorList>
            <person name="Goeker M."/>
        </authorList>
    </citation>
    <scope>NUCLEOTIDE SEQUENCE [LARGE SCALE GENOMIC DNA]</scope>
    <source>
        <strain evidence="3 4">DSM 25879</strain>
    </source>
</reference>
<keyword evidence="1" id="KW-0812">Transmembrane</keyword>
<dbReference type="RefSeq" id="WP_204418769.1">
    <property type="nucleotide sequence ID" value="NZ_JAFBED010000011.1"/>
</dbReference>